<keyword evidence="1 3" id="KW-0807">Transducer</keyword>
<dbReference type="GO" id="GO:0016020">
    <property type="term" value="C:membrane"/>
    <property type="evidence" value="ECO:0007669"/>
    <property type="project" value="InterPro"/>
</dbReference>
<dbReference type="SUPFAM" id="SSF58104">
    <property type="entry name" value="Methyl-accepting chemotaxis protein (MCP) signaling domain"/>
    <property type="match status" value="1"/>
</dbReference>
<dbReference type="PRINTS" id="PR00260">
    <property type="entry name" value="CHEMTRNSDUCR"/>
</dbReference>
<reference evidence="5" key="1">
    <citation type="journal article" date="2021" name="PeerJ">
        <title>Extensive microbial diversity within the chicken gut microbiome revealed by metagenomics and culture.</title>
        <authorList>
            <person name="Gilroy R."/>
            <person name="Ravi A."/>
            <person name="Getino M."/>
            <person name="Pursley I."/>
            <person name="Horton D.L."/>
            <person name="Alikhan N.F."/>
            <person name="Baker D."/>
            <person name="Gharbi K."/>
            <person name="Hall N."/>
            <person name="Watson M."/>
            <person name="Adriaenssens E.M."/>
            <person name="Foster-Nyarko E."/>
            <person name="Jarju S."/>
            <person name="Secka A."/>
            <person name="Antonio M."/>
            <person name="Oren A."/>
            <person name="Chaudhuri R.R."/>
            <person name="La Ragione R."/>
            <person name="Hildebrand F."/>
            <person name="Pallen M.J."/>
        </authorList>
    </citation>
    <scope>NUCLEOTIDE SEQUENCE</scope>
    <source>
        <strain evidence="5">CHK160-4876</strain>
    </source>
</reference>
<dbReference type="Pfam" id="PF00015">
    <property type="entry name" value="MCPsignal"/>
    <property type="match status" value="1"/>
</dbReference>
<gene>
    <name evidence="5" type="ORF">K8V30_06540</name>
</gene>
<dbReference type="InterPro" id="IPR009050">
    <property type="entry name" value="Globin-like_sf"/>
</dbReference>
<dbReference type="EMBL" id="DYTV01000089">
    <property type="protein sequence ID" value="HJH11325.1"/>
    <property type="molecule type" value="Genomic_DNA"/>
</dbReference>
<dbReference type="GO" id="GO:0007165">
    <property type="term" value="P:signal transduction"/>
    <property type="evidence" value="ECO:0007669"/>
    <property type="project" value="UniProtKB-KW"/>
</dbReference>
<name>A0A921NCF8_9BACL</name>
<dbReference type="PROSITE" id="PS50111">
    <property type="entry name" value="CHEMOTAXIS_TRANSDUC_2"/>
    <property type="match status" value="1"/>
</dbReference>
<dbReference type="GO" id="GO:0020037">
    <property type="term" value="F:heme binding"/>
    <property type="evidence" value="ECO:0007669"/>
    <property type="project" value="InterPro"/>
</dbReference>
<proteinExistence type="inferred from homology"/>
<dbReference type="AlphaFoldDB" id="A0A921NCF8"/>
<dbReference type="PANTHER" id="PTHR32089:SF112">
    <property type="entry name" value="LYSOZYME-LIKE PROTEIN-RELATED"/>
    <property type="match status" value="1"/>
</dbReference>
<dbReference type="InterPro" id="IPR004090">
    <property type="entry name" value="Chemotax_Me-accpt_rcpt"/>
</dbReference>
<evidence type="ECO:0000256" key="3">
    <source>
        <dbReference type="PROSITE-ProRule" id="PRU00284"/>
    </source>
</evidence>
<dbReference type="Gene3D" id="1.10.490.10">
    <property type="entry name" value="Globins"/>
    <property type="match status" value="1"/>
</dbReference>
<dbReference type="SUPFAM" id="SSF46458">
    <property type="entry name" value="Globin-like"/>
    <property type="match status" value="1"/>
</dbReference>
<dbReference type="InterPro" id="IPR039379">
    <property type="entry name" value="Protoglobin_sensor_dom"/>
</dbReference>
<dbReference type="GO" id="GO:0019825">
    <property type="term" value="F:oxygen binding"/>
    <property type="evidence" value="ECO:0007669"/>
    <property type="project" value="InterPro"/>
</dbReference>
<feature type="domain" description="Methyl-accepting transducer" evidence="4">
    <location>
        <begin position="201"/>
        <end position="433"/>
    </location>
</feature>
<comment type="similarity">
    <text evidence="2">Belongs to the methyl-accepting chemotaxis (MCP) protein family.</text>
</comment>
<protein>
    <submittedName>
        <fullName evidence="5">Globin-coupled sensor protein</fullName>
    </submittedName>
</protein>
<dbReference type="InterPro" id="IPR044398">
    <property type="entry name" value="Globin-sensor_dom"/>
</dbReference>
<dbReference type="PANTHER" id="PTHR32089">
    <property type="entry name" value="METHYL-ACCEPTING CHEMOTAXIS PROTEIN MCPB"/>
    <property type="match status" value="1"/>
</dbReference>
<dbReference type="Gene3D" id="1.10.287.950">
    <property type="entry name" value="Methyl-accepting chemotaxis protein"/>
    <property type="match status" value="1"/>
</dbReference>
<dbReference type="InterPro" id="IPR004089">
    <property type="entry name" value="MCPsignal_dom"/>
</dbReference>
<dbReference type="SMART" id="SM00283">
    <property type="entry name" value="MA"/>
    <property type="match status" value="1"/>
</dbReference>
<organism evidence="5 6">
    <name type="scientific">Metalysinibacillus jejuensis</name>
    <dbReference type="NCBI Taxonomy" id="914327"/>
    <lineage>
        <taxon>Bacteria</taxon>
        <taxon>Bacillati</taxon>
        <taxon>Bacillota</taxon>
        <taxon>Bacilli</taxon>
        <taxon>Bacillales</taxon>
        <taxon>Caryophanaceae</taxon>
        <taxon>Metalysinibacillus</taxon>
    </lineage>
</organism>
<evidence type="ECO:0000313" key="5">
    <source>
        <dbReference type="EMBL" id="HJH11325.1"/>
    </source>
</evidence>
<dbReference type="GO" id="GO:0004888">
    <property type="term" value="F:transmembrane signaling receptor activity"/>
    <property type="evidence" value="ECO:0007669"/>
    <property type="project" value="InterPro"/>
</dbReference>
<comment type="caution">
    <text evidence="5">The sequence shown here is derived from an EMBL/GenBank/DDBJ whole genome shotgun (WGS) entry which is preliminary data.</text>
</comment>
<evidence type="ECO:0000259" key="4">
    <source>
        <dbReference type="PROSITE" id="PS50111"/>
    </source>
</evidence>
<dbReference type="InterPro" id="IPR012292">
    <property type="entry name" value="Globin/Proto"/>
</dbReference>
<dbReference type="CDD" id="cd01068">
    <property type="entry name" value="globin_sensor"/>
    <property type="match status" value="1"/>
</dbReference>
<dbReference type="Proteomes" id="UP000700212">
    <property type="component" value="Unassembled WGS sequence"/>
</dbReference>
<evidence type="ECO:0000313" key="6">
    <source>
        <dbReference type="Proteomes" id="UP000700212"/>
    </source>
</evidence>
<reference evidence="5" key="2">
    <citation type="submission" date="2021-09" db="EMBL/GenBank/DDBJ databases">
        <authorList>
            <person name="Gilroy R."/>
        </authorList>
    </citation>
    <scope>NUCLEOTIDE SEQUENCE</scope>
    <source>
        <strain evidence="5">CHK160-4876</strain>
    </source>
</reference>
<evidence type="ECO:0000256" key="2">
    <source>
        <dbReference type="ARBA" id="ARBA00029447"/>
    </source>
</evidence>
<sequence length="433" mass="47552">MNFWRRKQPLQNVHSLASAPSHAPIILKDSPELTKQLRLIGIGEAELYCITSYKPYVEAGIDEVTAIFYDSVLAVPTLRKIIEERTVIDKLKRTLAAYLVHMFDGNLCADTLAAKKQLARRHFKIGLAPKWYMGTFQKLQEVIVALIVQEVTDAKLREEVALNVAKLINFEMQIVLEEYDLENSALREQQYNVVKDELKGSMSSISEEVAELTDKTSASLTQVMTHTDVIYTTITETKQTAAHVHTTAAQGKAEVARLEQQMAMIFSDAQAMTAKMEELKQAAAQIINIVSLVKAIAEQTNLLALNASIEAARAGEHGKGFAVVAQEVRKLAEQSKNAVETITALVENSTTLTTDAVQMIAHMQQEVQDGKTVTVATQTTFSGIVDAIAQNEQQIQAVVADVTALHGVVTTIDQETQLVAASAQALYETTKAL</sequence>
<evidence type="ECO:0000256" key="1">
    <source>
        <dbReference type="ARBA" id="ARBA00023224"/>
    </source>
</evidence>
<dbReference type="Pfam" id="PF11563">
    <property type="entry name" value="Protoglobin"/>
    <property type="match status" value="1"/>
</dbReference>
<dbReference type="GO" id="GO:0006935">
    <property type="term" value="P:chemotaxis"/>
    <property type="evidence" value="ECO:0007669"/>
    <property type="project" value="InterPro"/>
</dbReference>
<accession>A0A921NCF8</accession>